<gene>
    <name evidence="1" type="ORF">ACFO0S_11205</name>
</gene>
<reference evidence="2" key="1">
    <citation type="journal article" date="2019" name="Int. J. Syst. Evol. Microbiol.">
        <title>The Global Catalogue of Microorganisms (GCM) 10K type strain sequencing project: providing services to taxonomists for standard genome sequencing and annotation.</title>
        <authorList>
            <consortium name="The Broad Institute Genomics Platform"/>
            <consortium name="The Broad Institute Genome Sequencing Center for Infectious Disease"/>
            <person name="Wu L."/>
            <person name="Ma J."/>
        </authorList>
    </citation>
    <scope>NUCLEOTIDE SEQUENCE [LARGE SCALE GENOMIC DNA]</scope>
    <source>
        <strain evidence="2">CCUG 50353</strain>
    </source>
</reference>
<comment type="caution">
    <text evidence="1">The sequence shown here is derived from an EMBL/GenBank/DDBJ whole genome shotgun (WGS) entry which is preliminary data.</text>
</comment>
<protein>
    <submittedName>
        <fullName evidence="1">Uncharacterized protein</fullName>
    </submittedName>
</protein>
<organism evidence="1 2">
    <name type="scientific">Chryseomicrobium palamuruense</name>
    <dbReference type="NCBI Taxonomy" id="682973"/>
    <lineage>
        <taxon>Bacteria</taxon>
        <taxon>Bacillati</taxon>
        <taxon>Bacillota</taxon>
        <taxon>Bacilli</taxon>
        <taxon>Bacillales</taxon>
        <taxon>Caryophanaceae</taxon>
        <taxon>Chryseomicrobium</taxon>
    </lineage>
</organism>
<dbReference type="EMBL" id="JBHSEF010000023">
    <property type="protein sequence ID" value="MFC4355620.1"/>
    <property type="molecule type" value="Genomic_DNA"/>
</dbReference>
<evidence type="ECO:0000313" key="1">
    <source>
        <dbReference type="EMBL" id="MFC4355620.1"/>
    </source>
</evidence>
<name>A0ABV8UXA6_9BACL</name>
<dbReference type="Proteomes" id="UP001595733">
    <property type="component" value="Unassembled WGS sequence"/>
</dbReference>
<accession>A0ABV8UXA6</accession>
<proteinExistence type="predicted"/>
<sequence length="192" mass="21096">MKKSQQLEQYLAAYGSSLSSAEVFHIVHEIFGFDLDRVPLLIEGHESQRSACDEYLEQLDGSYTRQNICRIVNQLYGVNLEALCALEGAQLSLFAKGKWVLTSADDFFVVFSGDGDRVARVFTTPYYTEQNGSSSAPEGLRNALVNMGYISDATGSQFVYQTADDRPVPDAFKGQTIGALRQAIAAIPTPVH</sequence>
<dbReference type="RefSeq" id="WP_378142154.1">
    <property type="nucleotide sequence ID" value="NZ_JBHSEF010000023.1"/>
</dbReference>
<keyword evidence="2" id="KW-1185">Reference proteome</keyword>
<evidence type="ECO:0000313" key="2">
    <source>
        <dbReference type="Proteomes" id="UP001595733"/>
    </source>
</evidence>